<reference evidence="3 4" key="1">
    <citation type="submission" date="2018-12" db="EMBL/GenBank/DDBJ databases">
        <title>YIM 101343 draft genome.</title>
        <authorList>
            <person name="Chen X."/>
        </authorList>
    </citation>
    <scope>NUCLEOTIDE SEQUENCE [LARGE SCALE GENOMIC DNA]</scope>
    <source>
        <strain evidence="3 4">YIM 101343</strain>
    </source>
</reference>
<dbReference type="AlphaFoldDB" id="A0A3S0HG90"/>
<keyword evidence="2" id="KW-1133">Transmembrane helix</keyword>
<feature type="region of interest" description="Disordered" evidence="1">
    <location>
        <begin position="54"/>
        <end position="115"/>
    </location>
</feature>
<dbReference type="EMBL" id="RXHJ01000013">
    <property type="protein sequence ID" value="RSZ62059.1"/>
    <property type="molecule type" value="Genomic_DNA"/>
</dbReference>
<evidence type="ECO:0000313" key="4">
    <source>
        <dbReference type="Proteomes" id="UP000274907"/>
    </source>
</evidence>
<evidence type="ECO:0000256" key="2">
    <source>
        <dbReference type="SAM" id="Phobius"/>
    </source>
</evidence>
<accession>A0A3S0HG90</accession>
<proteinExistence type="predicted"/>
<evidence type="ECO:0000313" key="3">
    <source>
        <dbReference type="EMBL" id="RSZ62059.1"/>
    </source>
</evidence>
<dbReference type="Proteomes" id="UP000274907">
    <property type="component" value="Unassembled WGS sequence"/>
</dbReference>
<evidence type="ECO:0000256" key="1">
    <source>
        <dbReference type="SAM" id="MobiDB-lite"/>
    </source>
</evidence>
<name>A0A3S0HG90_9CORY</name>
<comment type="caution">
    <text evidence="3">The sequence shown here is derived from an EMBL/GenBank/DDBJ whole genome shotgun (WGS) entry which is preliminary data.</text>
</comment>
<keyword evidence="4" id="KW-1185">Reference proteome</keyword>
<gene>
    <name evidence="3" type="ORF">EAH68_10085</name>
</gene>
<sequence length="115" mass="12398">MSMLLLDMSMFADTAYGVSRLTLRVASVLFLAYVLTIAIALLLTWRPGKSSVKYTGTTGEPLNSLPKPRDSHRKKDIAPALPGMKSGNKVFSPLERNSAPAGSPVSGHTKKEPLK</sequence>
<keyword evidence="2" id="KW-0472">Membrane</keyword>
<keyword evidence="2" id="KW-0812">Transmembrane</keyword>
<feature type="transmembrane region" description="Helical" evidence="2">
    <location>
        <begin position="21"/>
        <end position="45"/>
    </location>
</feature>
<protein>
    <submittedName>
        <fullName evidence="3">Uncharacterized protein</fullName>
    </submittedName>
</protein>
<organism evidence="3 4">
    <name type="scientific">Corynebacterium hylobatis</name>
    <dbReference type="NCBI Taxonomy" id="1859290"/>
    <lineage>
        <taxon>Bacteria</taxon>
        <taxon>Bacillati</taxon>
        <taxon>Actinomycetota</taxon>
        <taxon>Actinomycetes</taxon>
        <taxon>Mycobacteriales</taxon>
        <taxon>Corynebacteriaceae</taxon>
        <taxon>Corynebacterium</taxon>
    </lineage>
</organism>
<dbReference type="RefSeq" id="WP_126121212.1">
    <property type="nucleotide sequence ID" value="NZ_RXHJ01000013.1"/>
</dbReference>